<organism evidence="1 2">
    <name type="scientific">Cryptococcus wingfieldii CBS 7118</name>
    <dbReference type="NCBI Taxonomy" id="1295528"/>
    <lineage>
        <taxon>Eukaryota</taxon>
        <taxon>Fungi</taxon>
        <taxon>Dikarya</taxon>
        <taxon>Basidiomycota</taxon>
        <taxon>Agaricomycotina</taxon>
        <taxon>Tremellomycetes</taxon>
        <taxon>Tremellales</taxon>
        <taxon>Cryptococcaceae</taxon>
        <taxon>Cryptococcus</taxon>
    </lineage>
</organism>
<comment type="caution">
    <text evidence="1">The sequence shown here is derived from an EMBL/GenBank/DDBJ whole genome shotgun (WGS) entry which is preliminary data.</text>
</comment>
<proteinExistence type="predicted"/>
<dbReference type="Proteomes" id="UP000094819">
    <property type="component" value="Unassembled WGS sequence"/>
</dbReference>
<accession>A0A1E3JBQ1</accession>
<evidence type="ECO:0000313" key="1">
    <source>
        <dbReference type="EMBL" id="ODN98308.1"/>
    </source>
</evidence>
<reference evidence="1 2" key="1">
    <citation type="submission" date="2016-06" db="EMBL/GenBank/DDBJ databases">
        <title>Evolution of pathogenesis and genome organization in the Tremellales.</title>
        <authorList>
            <person name="Cuomo C."/>
            <person name="Litvintseva A."/>
            <person name="Heitman J."/>
            <person name="Chen Y."/>
            <person name="Sun S."/>
            <person name="Springer D."/>
            <person name="Dromer F."/>
            <person name="Young S."/>
            <person name="Zeng Q."/>
            <person name="Chapman S."/>
            <person name="Gujja S."/>
            <person name="Saif S."/>
            <person name="Birren B."/>
        </authorList>
    </citation>
    <scope>NUCLEOTIDE SEQUENCE [LARGE SCALE GENOMIC DNA]</scope>
    <source>
        <strain evidence="1 2">CBS 7118</strain>
    </source>
</reference>
<dbReference type="RefSeq" id="XP_019032170.1">
    <property type="nucleotide sequence ID" value="XM_019175680.1"/>
</dbReference>
<keyword evidence="2" id="KW-1185">Reference proteome</keyword>
<dbReference type="GeneID" id="30192765"/>
<name>A0A1E3JBQ1_9TREE</name>
<protein>
    <submittedName>
        <fullName evidence="1">Uncharacterized protein</fullName>
    </submittedName>
</protein>
<sequence>MADAYLKSPAAASTLGGHARCPGPPSPNWTPFYLISIFKAKQCTPADNGHPHTPLFPHLDCPPDSPNTSLQHFPLLIYRSCLPSTLTHEEAGGFFSSVEVVKPDGTSPMSLIPR</sequence>
<evidence type="ECO:0000313" key="2">
    <source>
        <dbReference type="Proteomes" id="UP000094819"/>
    </source>
</evidence>
<dbReference type="OrthoDB" id="2446447at2759"/>
<dbReference type="EMBL" id="AWGH01000009">
    <property type="protein sequence ID" value="ODN98308.1"/>
    <property type="molecule type" value="Genomic_DNA"/>
</dbReference>
<gene>
    <name evidence="1" type="ORF">L198_03552</name>
</gene>
<dbReference type="AlphaFoldDB" id="A0A1E3JBQ1"/>